<evidence type="ECO:0000313" key="10">
    <source>
        <dbReference type="EMBL" id="GGU52367.1"/>
    </source>
</evidence>
<dbReference type="Proteomes" id="UP000654471">
    <property type="component" value="Unassembled WGS sequence"/>
</dbReference>
<dbReference type="CDD" id="cd17321">
    <property type="entry name" value="MFS_MMR_MDR_like"/>
    <property type="match status" value="1"/>
</dbReference>
<dbReference type="SUPFAM" id="SSF103473">
    <property type="entry name" value="MFS general substrate transporter"/>
    <property type="match status" value="1"/>
</dbReference>
<feature type="transmembrane region" description="Helical" evidence="8">
    <location>
        <begin position="66"/>
        <end position="84"/>
    </location>
</feature>
<comment type="subcellular location">
    <subcellularLocation>
        <location evidence="1">Cell membrane</location>
        <topology evidence="1">Multi-pass membrane protein</topology>
    </subcellularLocation>
</comment>
<dbReference type="PROSITE" id="PS50850">
    <property type="entry name" value="MFS"/>
    <property type="match status" value="1"/>
</dbReference>
<accession>A0ABQ2UT05</accession>
<feature type="transmembrane region" description="Helical" evidence="8">
    <location>
        <begin position="96"/>
        <end position="114"/>
    </location>
</feature>
<keyword evidence="6 8" id="KW-0472">Membrane</keyword>
<evidence type="ECO:0000256" key="6">
    <source>
        <dbReference type="ARBA" id="ARBA00023136"/>
    </source>
</evidence>
<feature type="transmembrane region" description="Helical" evidence="8">
    <location>
        <begin position="153"/>
        <end position="176"/>
    </location>
</feature>
<name>A0ABQ2UT05_9ACTN</name>
<evidence type="ECO:0000256" key="1">
    <source>
        <dbReference type="ARBA" id="ARBA00004651"/>
    </source>
</evidence>
<feature type="transmembrane region" description="Helical" evidence="8">
    <location>
        <begin position="188"/>
        <end position="206"/>
    </location>
</feature>
<feature type="transmembrane region" description="Helical" evidence="8">
    <location>
        <begin position="256"/>
        <end position="276"/>
    </location>
</feature>
<dbReference type="PROSITE" id="PS00216">
    <property type="entry name" value="SUGAR_TRANSPORT_1"/>
    <property type="match status" value="1"/>
</dbReference>
<evidence type="ECO:0000256" key="5">
    <source>
        <dbReference type="ARBA" id="ARBA00022989"/>
    </source>
</evidence>
<evidence type="ECO:0000313" key="11">
    <source>
        <dbReference type="Proteomes" id="UP000654471"/>
    </source>
</evidence>
<evidence type="ECO:0000256" key="7">
    <source>
        <dbReference type="ARBA" id="ARBA00023251"/>
    </source>
</evidence>
<dbReference type="InterPro" id="IPR004638">
    <property type="entry name" value="EmrB-like"/>
</dbReference>
<feature type="transmembrane region" description="Helical" evidence="8">
    <location>
        <begin position="212"/>
        <end position="235"/>
    </location>
</feature>
<keyword evidence="11" id="KW-1185">Reference proteome</keyword>
<dbReference type="InterPro" id="IPR036259">
    <property type="entry name" value="MFS_trans_sf"/>
</dbReference>
<feature type="domain" description="Major facilitator superfamily (MFS) profile" evidence="9">
    <location>
        <begin position="1"/>
        <end position="448"/>
    </location>
</feature>
<dbReference type="PANTHER" id="PTHR42718">
    <property type="entry name" value="MAJOR FACILITATOR SUPERFAMILY MULTIDRUG TRANSPORTER MFSC"/>
    <property type="match status" value="1"/>
</dbReference>
<evidence type="ECO:0000256" key="3">
    <source>
        <dbReference type="ARBA" id="ARBA00022475"/>
    </source>
</evidence>
<dbReference type="InterPro" id="IPR020846">
    <property type="entry name" value="MFS_dom"/>
</dbReference>
<protein>
    <submittedName>
        <fullName evidence="10">MFS transporter</fullName>
    </submittedName>
</protein>
<feature type="transmembrane region" description="Helical" evidence="8">
    <location>
        <begin position="422"/>
        <end position="444"/>
    </location>
</feature>
<feature type="transmembrane region" description="Helical" evidence="8">
    <location>
        <begin position="315"/>
        <end position="336"/>
    </location>
</feature>
<sequence length="454" mass="46003">MLLVCAGQFLVVLDVSVVNVALPAMRSGLGLSELGLQWIVNAYVITFAGFMLLGGRAADLFGRKRIFVLGLALFTVASLAGGLAQQPWQLIAARTVQGVGAAVLSPATLTILTTSFPAGPARTRAIATWTAVGAGGGAVGGLVGGVLTQYLSWRWVLLINVPVGALVLAGAVTWLTESRQGAARRLDVPGALLVTCGLGLVAYGIVQTETHGWGSAAALLPLAAGLLVVAVFVAVEARTKAPLMPLGLFRLRSVSSANAAMVLAGAAMFSMWYFLSLYVQNVLSYTPLEAGLSFIPHSLSIVLGSKLAPRLMNRVGAKTLAVTGAVISLSGMLWQSTMTAHGTYLGTILGPGVLMALGAGLTATPTAAIATSGADPADQGLVSGLINTSRQMGGALGLSVLSTIAAARIAEGHGRTALASGYGLAFGSGAIVLAASVALMLLALPRRRAGAAPS</sequence>
<feature type="transmembrane region" description="Helical" evidence="8">
    <location>
        <begin position="126"/>
        <end position="147"/>
    </location>
</feature>
<dbReference type="PANTHER" id="PTHR42718:SF46">
    <property type="entry name" value="BLR6921 PROTEIN"/>
    <property type="match status" value="1"/>
</dbReference>
<feature type="transmembrane region" description="Helical" evidence="8">
    <location>
        <begin position="348"/>
        <end position="371"/>
    </location>
</feature>
<comment type="caution">
    <text evidence="10">The sequence shown here is derived from an EMBL/GenBank/DDBJ whole genome shotgun (WGS) entry which is preliminary data.</text>
</comment>
<evidence type="ECO:0000256" key="4">
    <source>
        <dbReference type="ARBA" id="ARBA00022692"/>
    </source>
</evidence>
<feature type="transmembrane region" description="Helical" evidence="8">
    <location>
        <begin position="36"/>
        <end position="54"/>
    </location>
</feature>
<keyword evidence="2" id="KW-0813">Transport</keyword>
<dbReference type="NCBIfam" id="TIGR00711">
    <property type="entry name" value="efflux_EmrB"/>
    <property type="match status" value="1"/>
</dbReference>
<dbReference type="EMBL" id="BMRP01000004">
    <property type="protein sequence ID" value="GGU52367.1"/>
    <property type="molecule type" value="Genomic_DNA"/>
</dbReference>
<evidence type="ECO:0000256" key="2">
    <source>
        <dbReference type="ARBA" id="ARBA00022448"/>
    </source>
</evidence>
<evidence type="ECO:0000259" key="9">
    <source>
        <dbReference type="PROSITE" id="PS50850"/>
    </source>
</evidence>
<keyword evidence="3" id="KW-1003">Cell membrane</keyword>
<keyword evidence="5 8" id="KW-1133">Transmembrane helix</keyword>
<dbReference type="InterPro" id="IPR011701">
    <property type="entry name" value="MFS"/>
</dbReference>
<dbReference type="Gene3D" id="1.20.1720.10">
    <property type="entry name" value="Multidrug resistance protein D"/>
    <property type="match status" value="1"/>
</dbReference>
<reference evidence="11" key="1">
    <citation type="journal article" date="2019" name="Int. J. Syst. Evol. Microbiol.">
        <title>The Global Catalogue of Microorganisms (GCM) 10K type strain sequencing project: providing services to taxonomists for standard genome sequencing and annotation.</title>
        <authorList>
            <consortium name="The Broad Institute Genomics Platform"/>
            <consortium name="The Broad Institute Genome Sequencing Center for Infectious Disease"/>
            <person name="Wu L."/>
            <person name="Ma J."/>
        </authorList>
    </citation>
    <scope>NUCLEOTIDE SEQUENCE [LARGE SCALE GENOMIC DNA]</scope>
    <source>
        <strain evidence="11">JCM 3399</strain>
    </source>
</reference>
<dbReference type="Pfam" id="PF07690">
    <property type="entry name" value="MFS_1"/>
    <property type="match status" value="1"/>
</dbReference>
<keyword evidence="4 8" id="KW-0812">Transmembrane</keyword>
<keyword evidence="7" id="KW-0046">Antibiotic resistance</keyword>
<dbReference type="InterPro" id="IPR005829">
    <property type="entry name" value="Sugar_transporter_CS"/>
</dbReference>
<evidence type="ECO:0000256" key="8">
    <source>
        <dbReference type="SAM" id="Phobius"/>
    </source>
</evidence>
<proteinExistence type="predicted"/>
<organism evidence="10 11">
    <name type="scientific">Streptomyces albospinus</name>
    <dbReference type="NCBI Taxonomy" id="285515"/>
    <lineage>
        <taxon>Bacteria</taxon>
        <taxon>Bacillati</taxon>
        <taxon>Actinomycetota</taxon>
        <taxon>Actinomycetes</taxon>
        <taxon>Kitasatosporales</taxon>
        <taxon>Streptomycetaceae</taxon>
        <taxon>Streptomyces</taxon>
    </lineage>
</organism>
<gene>
    <name evidence="10" type="ORF">GCM10010211_15960</name>
</gene>
<dbReference type="Gene3D" id="1.20.1250.20">
    <property type="entry name" value="MFS general substrate transporter like domains"/>
    <property type="match status" value="1"/>
</dbReference>